<accession>A0AAN8UT77</accession>
<reference evidence="2 3" key="1">
    <citation type="submission" date="2023-12" db="EMBL/GenBank/DDBJ databases">
        <title>A high-quality genome assembly for Dillenia turbinata (Dilleniales).</title>
        <authorList>
            <person name="Chanderbali A."/>
        </authorList>
    </citation>
    <scope>NUCLEOTIDE SEQUENCE [LARGE SCALE GENOMIC DNA]</scope>
    <source>
        <strain evidence="2">LSX21</strain>
        <tissue evidence="2">Leaf</tissue>
    </source>
</reference>
<evidence type="ECO:0000313" key="3">
    <source>
        <dbReference type="Proteomes" id="UP001370490"/>
    </source>
</evidence>
<comment type="caution">
    <text evidence="2">The sequence shown here is derived from an EMBL/GenBank/DDBJ whole genome shotgun (WGS) entry which is preliminary data.</text>
</comment>
<gene>
    <name evidence="2" type="ORF">RJ641_020640</name>
</gene>
<organism evidence="2 3">
    <name type="scientific">Dillenia turbinata</name>
    <dbReference type="NCBI Taxonomy" id="194707"/>
    <lineage>
        <taxon>Eukaryota</taxon>
        <taxon>Viridiplantae</taxon>
        <taxon>Streptophyta</taxon>
        <taxon>Embryophyta</taxon>
        <taxon>Tracheophyta</taxon>
        <taxon>Spermatophyta</taxon>
        <taxon>Magnoliopsida</taxon>
        <taxon>eudicotyledons</taxon>
        <taxon>Gunneridae</taxon>
        <taxon>Pentapetalae</taxon>
        <taxon>Dilleniales</taxon>
        <taxon>Dilleniaceae</taxon>
        <taxon>Dillenia</taxon>
    </lineage>
</organism>
<proteinExistence type="predicted"/>
<dbReference type="Proteomes" id="UP001370490">
    <property type="component" value="Unassembled WGS sequence"/>
</dbReference>
<dbReference type="EMBL" id="JBAMMX010000025">
    <property type="protein sequence ID" value="KAK6915523.1"/>
    <property type="molecule type" value="Genomic_DNA"/>
</dbReference>
<feature type="region of interest" description="Disordered" evidence="1">
    <location>
        <begin position="130"/>
        <end position="155"/>
    </location>
</feature>
<keyword evidence="3" id="KW-1185">Reference proteome</keyword>
<protein>
    <submittedName>
        <fullName evidence="2">Uncharacterized protein</fullName>
    </submittedName>
</protein>
<name>A0AAN8UT77_9MAGN</name>
<evidence type="ECO:0000256" key="1">
    <source>
        <dbReference type="SAM" id="MobiDB-lite"/>
    </source>
</evidence>
<feature type="compositionally biased region" description="Polar residues" evidence="1">
    <location>
        <begin position="1"/>
        <end position="20"/>
    </location>
</feature>
<feature type="region of interest" description="Disordered" evidence="1">
    <location>
        <begin position="1"/>
        <end position="29"/>
    </location>
</feature>
<evidence type="ECO:0000313" key="2">
    <source>
        <dbReference type="EMBL" id="KAK6915523.1"/>
    </source>
</evidence>
<sequence>MGLSITQTISGTGQQRSSSFLDPAQYPRESRPRVCGLSLIHTSTRSRVIYMLWTDNGGGVGIERKSDKHRREKAKRHRRPLARLEGGKDFENLFIDACISSKVRPLVSGTSFATNTTYIDLVSLSEESFSDNDMEAKQEQRNESPTSKQPKHVPAAEICQLKQTLISGLRPDTSIKIVPNKVIGSCSIRKRSKACHPQSH</sequence>
<dbReference type="AlphaFoldDB" id="A0AAN8UT77"/>